<organism evidence="10 11">
    <name type="scientific">Nocardioides alpinus</name>
    <dbReference type="NCBI Taxonomy" id="748909"/>
    <lineage>
        <taxon>Bacteria</taxon>
        <taxon>Bacillati</taxon>
        <taxon>Actinomycetota</taxon>
        <taxon>Actinomycetes</taxon>
        <taxon>Propionibacteriales</taxon>
        <taxon>Nocardioidaceae</taxon>
        <taxon>Nocardioides</taxon>
    </lineage>
</organism>
<dbReference type="InterPro" id="IPR035906">
    <property type="entry name" value="MetI-like_sf"/>
</dbReference>
<evidence type="ECO:0000256" key="1">
    <source>
        <dbReference type="ARBA" id="ARBA00004651"/>
    </source>
</evidence>
<dbReference type="Pfam" id="PF19300">
    <property type="entry name" value="BPD_transp_1_N"/>
    <property type="match status" value="1"/>
</dbReference>
<keyword evidence="6 7" id="KW-0472">Membrane</keyword>
<dbReference type="Gene3D" id="1.10.3720.10">
    <property type="entry name" value="MetI-like"/>
    <property type="match status" value="1"/>
</dbReference>
<dbReference type="Pfam" id="PF00528">
    <property type="entry name" value="BPD_transp_1"/>
    <property type="match status" value="1"/>
</dbReference>
<dbReference type="AlphaFoldDB" id="A0A1I1B798"/>
<evidence type="ECO:0000256" key="5">
    <source>
        <dbReference type="ARBA" id="ARBA00022989"/>
    </source>
</evidence>
<dbReference type="InterPro" id="IPR000515">
    <property type="entry name" value="MetI-like"/>
</dbReference>
<dbReference type="EMBL" id="PJBV01000020">
    <property type="protein sequence ID" value="PKH40202.1"/>
    <property type="molecule type" value="Genomic_DNA"/>
</dbReference>
<keyword evidence="2 7" id="KW-0813">Transport</keyword>
<dbReference type="STRING" id="748909.SAMN05192575_1138"/>
<keyword evidence="5 7" id="KW-1133">Transmembrane helix</keyword>
<feature type="transmembrane region" description="Helical" evidence="7">
    <location>
        <begin position="9"/>
        <end position="29"/>
    </location>
</feature>
<dbReference type="EMBL" id="FOKC01000013">
    <property type="protein sequence ID" value="SFB44578.1"/>
    <property type="molecule type" value="Genomic_DNA"/>
</dbReference>
<feature type="transmembrane region" description="Helical" evidence="7">
    <location>
        <begin position="231"/>
        <end position="257"/>
    </location>
</feature>
<dbReference type="PANTHER" id="PTHR43163:SF6">
    <property type="entry name" value="DIPEPTIDE TRANSPORT SYSTEM PERMEASE PROTEIN DPPB-RELATED"/>
    <property type="match status" value="1"/>
</dbReference>
<accession>A0A1I1B798</accession>
<evidence type="ECO:0000313" key="10">
    <source>
        <dbReference type="EMBL" id="SFB44578.1"/>
    </source>
</evidence>
<reference evidence="9 12" key="2">
    <citation type="submission" date="2017-12" db="EMBL/GenBank/DDBJ databases">
        <title>Pharmacopeia of the Arctic Ocean.</title>
        <authorList>
            <person name="Collins E."/>
            <person name="Ducluzeau A.-L."/>
        </authorList>
    </citation>
    <scope>NUCLEOTIDE SEQUENCE [LARGE SCALE GENOMIC DNA]</scope>
    <source>
        <strain evidence="9 12">DSM 23325</strain>
    </source>
</reference>
<keyword evidence="3" id="KW-1003">Cell membrane</keyword>
<sequence>MAFLAKRAAILVATILVASFVIFAAMYMAPGKPIGALTGGRSVSPQALEALEQRYRLNEPFLSQYGHWLSNAIRGDLGVSIATKQDVSELIVERAGITLSLVLYAAVLIVVIGIGLGLLAGLRPGWVDTSVVVASSAAAAVPAFLSAIVLTLIFAVTLSWLPALGAGEGVVDRFVHLTLPAISLALSSIAVVARVTRTSIREESRKEHVQTAVSRGLPRRAVIIRHVLRNAAIPITTVTGITIASLIAVSAVVESAFSLNGLGQYLIVSSSSKDLAVVQGISLVLVLAFVLLNVVVDLAYAVLDPRVRLGAKAT</sequence>
<name>A0A1I1B798_9ACTN</name>
<evidence type="ECO:0000259" key="8">
    <source>
        <dbReference type="PROSITE" id="PS50928"/>
    </source>
</evidence>
<feature type="transmembrane region" description="Helical" evidence="7">
    <location>
        <begin position="174"/>
        <end position="196"/>
    </location>
</feature>
<dbReference type="PANTHER" id="PTHR43163">
    <property type="entry name" value="DIPEPTIDE TRANSPORT SYSTEM PERMEASE PROTEIN DPPB-RELATED"/>
    <property type="match status" value="1"/>
</dbReference>
<protein>
    <submittedName>
        <fullName evidence="9">ABC transporter permease</fullName>
    </submittedName>
    <submittedName>
        <fullName evidence="10">Peptide/nickel transport system permease protein</fullName>
    </submittedName>
</protein>
<dbReference type="SUPFAM" id="SSF161098">
    <property type="entry name" value="MetI-like"/>
    <property type="match status" value="1"/>
</dbReference>
<feature type="transmembrane region" description="Helical" evidence="7">
    <location>
        <begin position="131"/>
        <end position="154"/>
    </location>
</feature>
<feature type="domain" description="ABC transmembrane type-1" evidence="8">
    <location>
        <begin position="95"/>
        <end position="296"/>
    </location>
</feature>
<reference evidence="10" key="1">
    <citation type="submission" date="2016-10" db="EMBL/GenBank/DDBJ databases">
        <authorList>
            <person name="de Groot N.N."/>
        </authorList>
    </citation>
    <scope>NUCLEOTIDE SEQUENCE [LARGE SCALE GENOMIC DNA]</scope>
    <source>
        <strain evidence="10">CGMCC 1.10697</strain>
    </source>
</reference>
<dbReference type="Proteomes" id="UP000233565">
    <property type="component" value="Unassembled WGS sequence"/>
</dbReference>
<evidence type="ECO:0000313" key="11">
    <source>
        <dbReference type="Proteomes" id="UP000199113"/>
    </source>
</evidence>
<dbReference type="RefSeq" id="WP_091201424.1">
    <property type="nucleotide sequence ID" value="NZ_FOKC01000013.1"/>
</dbReference>
<dbReference type="PROSITE" id="PS50928">
    <property type="entry name" value="ABC_TM1"/>
    <property type="match status" value="1"/>
</dbReference>
<feature type="transmembrane region" description="Helical" evidence="7">
    <location>
        <begin position="277"/>
        <end position="303"/>
    </location>
</feature>
<evidence type="ECO:0000256" key="3">
    <source>
        <dbReference type="ARBA" id="ARBA00022475"/>
    </source>
</evidence>
<keyword evidence="4 7" id="KW-0812">Transmembrane</keyword>
<feature type="transmembrane region" description="Helical" evidence="7">
    <location>
        <begin position="97"/>
        <end position="119"/>
    </location>
</feature>
<dbReference type="CDD" id="cd06261">
    <property type="entry name" value="TM_PBP2"/>
    <property type="match status" value="1"/>
</dbReference>
<evidence type="ECO:0000313" key="9">
    <source>
        <dbReference type="EMBL" id="PKH40202.1"/>
    </source>
</evidence>
<dbReference type="OrthoDB" id="147688at2"/>
<gene>
    <name evidence="9" type="ORF">CXG46_13375</name>
    <name evidence="10" type="ORF">SAMN05192575_1138</name>
</gene>
<proteinExistence type="inferred from homology"/>
<comment type="similarity">
    <text evidence="7">Belongs to the binding-protein-dependent transport system permease family.</text>
</comment>
<dbReference type="GO" id="GO:0071916">
    <property type="term" value="F:dipeptide transmembrane transporter activity"/>
    <property type="evidence" value="ECO:0007669"/>
    <property type="project" value="TreeGrafter"/>
</dbReference>
<evidence type="ECO:0000256" key="4">
    <source>
        <dbReference type="ARBA" id="ARBA00022692"/>
    </source>
</evidence>
<comment type="subcellular location">
    <subcellularLocation>
        <location evidence="1 7">Cell membrane</location>
        <topology evidence="1 7">Multi-pass membrane protein</topology>
    </subcellularLocation>
</comment>
<dbReference type="InterPro" id="IPR045621">
    <property type="entry name" value="BPD_transp_1_N"/>
</dbReference>
<dbReference type="GO" id="GO:0005886">
    <property type="term" value="C:plasma membrane"/>
    <property type="evidence" value="ECO:0007669"/>
    <property type="project" value="UniProtKB-SubCell"/>
</dbReference>
<keyword evidence="12" id="KW-1185">Reference proteome</keyword>
<evidence type="ECO:0000313" key="12">
    <source>
        <dbReference type="Proteomes" id="UP000233565"/>
    </source>
</evidence>
<evidence type="ECO:0000256" key="6">
    <source>
        <dbReference type="ARBA" id="ARBA00023136"/>
    </source>
</evidence>
<evidence type="ECO:0000256" key="2">
    <source>
        <dbReference type="ARBA" id="ARBA00022448"/>
    </source>
</evidence>
<evidence type="ECO:0000256" key="7">
    <source>
        <dbReference type="RuleBase" id="RU363032"/>
    </source>
</evidence>
<dbReference type="Proteomes" id="UP000199113">
    <property type="component" value="Unassembled WGS sequence"/>
</dbReference>